<evidence type="ECO:0000313" key="2">
    <source>
        <dbReference type="EMBL" id="QJA99213.1"/>
    </source>
</evidence>
<keyword evidence="1" id="KW-0472">Membrane</keyword>
<sequence>MSDGGERGDGNAMGDSVLVAGLVAFGIVVLRVLAMLIHTRDDAD</sequence>
<proteinExistence type="predicted"/>
<gene>
    <name evidence="2" type="ORF">MM171A01248_0009</name>
</gene>
<name>A0A6M3LWQ2_9ZZZZ</name>
<organism evidence="2">
    <name type="scientific">viral metagenome</name>
    <dbReference type="NCBI Taxonomy" id="1070528"/>
    <lineage>
        <taxon>unclassified sequences</taxon>
        <taxon>metagenomes</taxon>
        <taxon>organismal metagenomes</taxon>
    </lineage>
</organism>
<keyword evidence="1" id="KW-0812">Transmembrane</keyword>
<evidence type="ECO:0000256" key="1">
    <source>
        <dbReference type="SAM" id="Phobius"/>
    </source>
</evidence>
<reference evidence="2" key="1">
    <citation type="submission" date="2020-03" db="EMBL/GenBank/DDBJ databases">
        <title>The deep terrestrial virosphere.</title>
        <authorList>
            <person name="Holmfeldt K."/>
            <person name="Nilsson E."/>
            <person name="Simone D."/>
            <person name="Lopez-Fernandez M."/>
            <person name="Wu X."/>
            <person name="de Brujin I."/>
            <person name="Lundin D."/>
            <person name="Andersson A."/>
            <person name="Bertilsson S."/>
            <person name="Dopson M."/>
        </authorList>
    </citation>
    <scope>NUCLEOTIDE SEQUENCE</scope>
    <source>
        <strain evidence="2">MM171A01248</strain>
    </source>
</reference>
<feature type="transmembrane region" description="Helical" evidence="1">
    <location>
        <begin position="17"/>
        <end position="37"/>
    </location>
</feature>
<dbReference type="AlphaFoldDB" id="A0A6M3LWQ2"/>
<keyword evidence="1" id="KW-1133">Transmembrane helix</keyword>
<protein>
    <submittedName>
        <fullName evidence="2">Uncharacterized protein</fullName>
    </submittedName>
</protein>
<accession>A0A6M3LWQ2</accession>
<dbReference type="EMBL" id="MT143635">
    <property type="protein sequence ID" value="QJA99213.1"/>
    <property type="molecule type" value="Genomic_DNA"/>
</dbReference>